<feature type="transmembrane region" description="Helical" evidence="7">
    <location>
        <begin position="392"/>
        <end position="411"/>
    </location>
</feature>
<dbReference type="PANTHER" id="PTHR43266">
    <property type="entry name" value="MACROLIDE-EFFLUX PROTEIN"/>
    <property type="match status" value="1"/>
</dbReference>
<dbReference type="InterPro" id="IPR020846">
    <property type="entry name" value="MFS_dom"/>
</dbReference>
<keyword evidence="4 7" id="KW-0812">Transmembrane</keyword>
<gene>
    <name evidence="9" type="ORF">UR67_C0001G0128</name>
</gene>
<evidence type="ECO:0000256" key="6">
    <source>
        <dbReference type="ARBA" id="ARBA00023136"/>
    </source>
</evidence>
<keyword evidence="5 7" id="KW-1133">Transmembrane helix</keyword>
<comment type="caution">
    <text evidence="9">The sequence shown here is derived from an EMBL/GenBank/DDBJ whole genome shotgun (WGS) entry which is preliminary data.</text>
</comment>
<dbReference type="SUPFAM" id="SSF103473">
    <property type="entry name" value="MFS general substrate transporter"/>
    <property type="match status" value="1"/>
</dbReference>
<feature type="transmembrane region" description="Helical" evidence="7">
    <location>
        <begin position="145"/>
        <end position="167"/>
    </location>
</feature>
<dbReference type="Proteomes" id="UP000034581">
    <property type="component" value="Unassembled WGS sequence"/>
</dbReference>
<feature type="transmembrane region" description="Helical" evidence="7">
    <location>
        <begin position="101"/>
        <end position="124"/>
    </location>
</feature>
<dbReference type="Pfam" id="PF07690">
    <property type="entry name" value="MFS_1"/>
    <property type="match status" value="1"/>
</dbReference>
<comment type="subcellular location">
    <subcellularLocation>
        <location evidence="1">Cell membrane</location>
        <topology evidence="1">Multi-pass membrane protein</topology>
    </subcellularLocation>
</comment>
<keyword evidence="6 7" id="KW-0472">Membrane</keyword>
<dbReference type="AlphaFoldDB" id="A0A0G0BL57"/>
<dbReference type="PANTHER" id="PTHR43266:SF2">
    <property type="entry name" value="MAJOR FACILITATOR SUPERFAMILY (MFS) PROFILE DOMAIN-CONTAINING PROTEIN"/>
    <property type="match status" value="1"/>
</dbReference>
<dbReference type="Gene3D" id="1.20.1250.20">
    <property type="entry name" value="MFS general substrate transporter like domains"/>
    <property type="match status" value="1"/>
</dbReference>
<proteinExistence type="predicted"/>
<evidence type="ECO:0000256" key="1">
    <source>
        <dbReference type="ARBA" id="ARBA00004651"/>
    </source>
</evidence>
<accession>A0A0G0BL57</accession>
<feature type="transmembrane region" description="Helical" evidence="7">
    <location>
        <begin position="236"/>
        <end position="255"/>
    </location>
</feature>
<feature type="transmembrane region" description="Helical" evidence="7">
    <location>
        <begin position="28"/>
        <end position="49"/>
    </location>
</feature>
<dbReference type="InterPro" id="IPR036259">
    <property type="entry name" value="MFS_trans_sf"/>
</dbReference>
<feature type="transmembrane region" description="Helical" evidence="7">
    <location>
        <begin position="366"/>
        <end position="386"/>
    </location>
</feature>
<dbReference type="STRING" id="1618350.UR67_C0001G0128"/>
<evidence type="ECO:0000256" key="2">
    <source>
        <dbReference type="ARBA" id="ARBA00022448"/>
    </source>
</evidence>
<dbReference type="GO" id="GO:0005886">
    <property type="term" value="C:plasma membrane"/>
    <property type="evidence" value="ECO:0007669"/>
    <property type="project" value="UniProtKB-SubCell"/>
</dbReference>
<dbReference type="CDD" id="cd06173">
    <property type="entry name" value="MFS_MefA_like"/>
    <property type="match status" value="1"/>
</dbReference>
<feature type="domain" description="Major facilitator superfamily (MFS) profile" evidence="8">
    <location>
        <begin position="23"/>
        <end position="414"/>
    </location>
</feature>
<evidence type="ECO:0000313" key="9">
    <source>
        <dbReference type="EMBL" id="KKP70219.1"/>
    </source>
</evidence>
<feature type="transmembrane region" description="Helical" evidence="7">
    <location>
        <begin position="179"/>
        <end position="197"/>
    </location>
</feature>
<dbReference type="InterPro" id="IPR011701">
    <property type="entry name" value="MFS"/>
</dbReference>
<sequence>MKNTGKNTLVNSNHFIEVLKNKDFLSLWLAQALSVFCAQMLNFVLAYIIFDTTKSSFNVSLLFLFYLLPVPILGLFAGIIVDHTSRRNIMVVTNFLQALIVLLYLLINTHWIFIYPVIFLYSIVDEFYYPAEAAMIPTLVKKEHLPIANFLFTLASYGTMVIGFSFAGEIIKLIGKNTTFVLASALLFAATIASLIIRKDKVEKKLSFFKENPAAKMWSEVKGNYRFIFRNRMIHLTMLILLLFQVSVGTLAIAAPEIGTTVLGFDFLDLGIKLILPIFFGSVLGAFFVDRYMKGHRKVLISFGMFGAGSVLLTMGFLGLKGIVYYPLIMFLLFILGFMAIVVMITGTTVVQEETPVEIMGRVSGAYKLFQSIIILAPTLMAGAVIDQVGVFPVIFGLVTMIFMIAFLGILKRNHNFRKVEVKDV</sequence>
<feature type="transmembrane region" description="Helical" evidence="7">
    <location>
        <begin position="267"/>
        <end position="287"/>
    </location>
</feature>
<feature type="transmembrane region" description="Helical" evidence="7">
    <location>
        <begin position="299"/>
        <end position="318"/>
    </location>
</feature>
<evidence type="ECO:0000313" key="10">
    <source>
        <dbReference type="Proteomes" id="UP000034581"/>
    </source>
</evidence>
<keyword evidence="2" id="KW-0813">Transport</keyword>
<feature type="transmembrane region" description="Helical" evidence="7">
    <location>
        <begin position="61"/>
        <end position="81"/>
    </location>
</feature>
<evidence type="ECO:0000256" key="5">
    <source>
        <dbReference type="ARBA" id="ARBA00022989"/>
    </source>
</evidence>
<feature type="transmembrane region" description="Helical" evidence="7">
    <location>
        <begin position="324"/>
        <end position="345"/>
    </location>
</feature>
<evidence type="ECO:0000256" key="4">
    <source>
        <dbReference type="ARBA" id="ARBA00022692"/>
    </source>
</evidence>
<evidence type="ECO:0000256" key="7">
    <source>
        <dbReference type="SAM" id="Phobius"/>
    </source>
</evidence>
<protein>
    <submittedName>
        <fullName evidence="9">Transporter, major facilitator family</fullName>
    </submittedName>
</protein>
<organism evidence="9 10">
    <name type="scientific">candidate division CPR3 bacterium GW2011_GWF2_35_18</name>
    <dbReference type="NCBI Taxonomy" id="1618350"/>
    <lineage>
        <taxon>Bacteria</taxon>
        <taxon>Bacteria division CPR3</taxon>
    </lineage>
</organism>
<reference evidence="9 10" key="1">
    <citation type="journal article" date="2015" name="Nature">
        <title>rRNA introns, odd ribosomes, and small enigmatic genomes across a large radiation of phyla.</title>
        <authorList>
            <person name="Brown C.T."/>
            <person name="Hug L.A."/>
            <person name="Thomas B.C."/>
            <person name="Sharon I."/>
            <person name="Castelle C.J."/>
            <person name="Singh A."/>
            <person name="Wilkins M.J."/>
            <person name="Williams K.H."/>
            <person name="Banfield J.F."/>
        </authorList>
    </citation>
    <scope>NUCLEOTIDE SEQUENCE [LARGE SCALE GENOMIC DNA]</scope>
</reference>
<dbReference type="PROSITE" id="PS50850">
    <property type="entry name" value="MFS"/>
    <property type="match status" value="1"/>
</dbReference>
<evidence type="ECO:0000259" key="8">
    <source>
        <dbReference type="PROSITE" id="PS50850"/>
    </source>
</evidence>
<keyword evidence="3" id="KW-1003">Cell membrane</keyword>
<name>A0A0G0BL57_UNCC3</name>
<dbReference type="GO" id="GO:0022857">
    <property type="term" value="F:transmembrane transporter activity"/>
    <property type="evidence" value="ECO:0007669"/>
    <property type="project" value="InterPro"/>
</dbReference>
<dbReference type="EMBL" id="LBQB01000001">
    <property type="protein sequence ID" value="KKP70219.1"/>
    <property type="molecule type" value="Genomic_DNA"/>
</dbReference>
<evidence type="ECO:0000256" key="3">
    <source>
        <dbReference type="ARBA" id="ARBA00022475"/>
    </source>
</evidence>